<evidence type="ECO:0000256" key="4">
    <source>
        <dbReference type="ARBA" id="ARBA00009667"/>
    </source>
</evidence>
<dbReference type="GO" id="GO:0000105">
    <property type="term" value="P:L-histidine biosynthetic process"/>
    <property type="evidence" value="ECO:0007669"/>
    <property type="project" value="UniProtKB-UniRule"/>
</dbReference>
<dbReference type="InterPro" id="IPR013785">
    <property type="entry name" value="Aldolase_TIM"/>
</dbReference>
<evidence type="ECO:0000256" key="1">
    <source>
        <dbReference type="ARBA" id="ARBA00000901"/>
    </source>
</evidence>
<comment type="subcellular location">
    <subcellularLocation>
        <location evidence="2 9 11">Cytoplasm</location>
    </subcellularLocation>
</comment>
<accession>A0A0R2UAE0</accession>
<dbReference type="STRING" id="1655612.ABS10_06395"/>
<dbReference type="GO" id="GO:0003949">
    <property type="term" value="F:1-(5-phosphoribosyl)-5-[(5-phosphoribosylamino)methylideneamino]imidazole-4-carboxamide isomerase activity"/>
    <property type="evidence" value="ECO:0007669"/>
    <property type="project" value="UniProtKB-UniRule"/>
</dbReference>
<evidence type="ECO:0000313" key="13">
    <source>
        <dbReference type="Proteomes" id="UP000051027"/>
    </source>
</evidence>
<keyword evidence="8 9" id="KW-0413">Isomerase</keyword>
<comment type="caution">
    <text evidence="12">The sequence shown here is derived from an EMBL/GenBank/DDBJ whole genome shotgun (WGS) entry which is preliminary data.</text>
</comment>
<dbReference type="InterPro" id="IPR011060">
    <property type="entry name" value="RibuloseP-bd_barrel"/>
</dbReference>
<organism evidence="12 13">
    <name type="scientific">SAR86 cluster bacterium BACL1 MAG-120820-bin45</name>
    <dbReference type="NCBI Taxonomy" id="1655612"/>
    <lineage>
        <taxon>Bacteria</taxon>
        <taxon>Pseudomonadati</taxon>
        <taxon>Pseudomonadota</taxon>
        <taxon>Gammaproteobacteria</taxon>
        <taxon>SAR86 cluster</taxon>
    </lineage>
</organism>
<keyword evidence="5 9" id="KW-0963">Cytoplasm</keyword>
<keyword evidence="7 9" id="KW-0368">Histidine biosynthesis</keyword>
<evidence type="ECO:0000256" key="6">
    <source>
        <dbReference type="ARBA" id="ARBA00022605"/>
    </source>
</evidence>
<name>A0A0R2UAE0_9GAMM</name>
<reference evidence="12 13" key="1">
    <citation type="submission" date="2015-10" db="EMBL/GenBank/DDBJ databases">
        <title>Metagenome-Assembled Genomes uncover a global brackish microbiome.</title>
        <authorList>
            <person name="Hugerth L.W."/>
            <person name="Larsson J."/>
            <person name="Alneberg J."/>
            <person name="Lindh M.V."/>
            <person name="Legrand C."/>
            <person name="Pinhassi J."/>
            <person name="Andersson A.F."/>
        </authorList>
    </citation>
    <scope>NUCLEOTIDE SEQUENCE [LARGE SCALE GENOMIC DNA]</scope>
    <source>
        <strain evidence="12">BACL1 MAG-120820-bin45</strain>
    </source>
</reference>
<dbReference type="GO" id="GO:0005737">
    <property type="term" value="C:cytoplasm"/>
    <property type="evidence" value="ECO:0007669"/>
    <property type="project" value="UniProtKB-SubCell"/>
</dbReference>
<feature type="active site" description="Proton donor" evidence="9">
    <location>
        <position position="130"/>
    </location>
</feature>
<evidence type="ECO:0000256" key="9">
    <source>
        <dbReference type="HAMAP-Rule" id="MF_01014"/>
    </source>
</evidence>
<dbReference type="InterPro" id="IPR006062">
    <property type="entry name" value="His_biosynth"/>
</dbReference>
<keyword evidence="6 9" id="KW-0028">Amino-acid biosynthesis</keyword>
<comment type="catalytic activity">
    <reaction evidence="1 9 11">
        <text>1-(5-phospho-beta-D-ribosyl)-5-[(5-phospho-beta-D-ribosylamino)methylideneamino]imidazole-4-carboxamide = 5-[(5-phospho-1-deoxy-D-ribulos-1-ylimino)methylamino]-1-(5-phospho-beta-D-ribosyl)imidazole-4-carboxamide</text>
        <dbReference type="Rhea" id="RHEA:15469"/>
        <dbReference type="ChEBI" id="CHEBI:58435"/>
        <dbReference type="ChEBI" id="CHEBI:58525"/>
        <dbReference type="EC" id="5.3.1.16"/>
    </reaction>
</comment>
<comment type="similarity">
    <text evidence="4 9 10">Belongs to the HisA/HisF family.</text>
</comment>
<evidence type="ECO:0000256" key="2">
    <source>
        <dbReference type="ARBA" id="ARBA00004496"/>
    </source>
</evidence>
<proteinExistence type="inferred from homology"/>
<dbReference type="EC" id="5.3.1.16" evidence="9 11"/>
<evidence type="ECO:0000256" key="8">
    <source>
        <dbReference type="ARBA" id="ARBA00023235"/>
    </source>
</evidence>
<feature type="active site" description="Proton acceptor" evidence="9">
    <location>
        <position position="8"/>
    </location>
</feature>
<evidence type="ECO:0000256" key="7">
    <source>
        <dbReference type="ARBA" id="ARBA00023102"/>
    </source>
</evidence>
<dbReference type="AlphaFoldDB" id="A0A0R2UAE0"/>
<dbReference type="NCBIfam" id="TIGR00007">
    <property type="entry name" value="1-(5-phosphoribosyl)-5-[(5-phosphoribosylamino)methylideneamino]imidazole-4-carboxamide isomerase"/>
    <property type="match status" value="1"/>
</dbReference>
<dbReference type="Proteomes" id="UP000051027">
    <property type="component" value="Unassembled WGS sequence"/>
</dbReference>
<dbReference type="InterPro" id="IPR023016">
    <property type="entry name" value="HisA/PriA"/>
</dbReference>
<dbReference type="GO" id="GO:0000162">
    <property type="term" value="P:L-tryptophan biosynthetic process"/>
    <property type="evidence" value="ECO:0007669"/>
    <property type="project" value="TreeGrafter"/>
</dbReference>
<dbReference type="HAMAP" id="MF_01014">
    <property type="entry name" value="HisA"/>
    <property type="match status" value="1"/>
</dbReference>
<evidence type="ECO:0000256" key="10">
    <source>
        <dbReference type="RuleBase" id="RU003657"/>
    </source>
</evidence>
<dbReference type="SUPFAM" id="SSF51366">
    <property type="entry name" value="Ribulose-phoshate binding barrel"/>
    <property type="match status" value="1"/>
</dbReference>
<dbReference type="UniPathway" id="UPA00031">
    <property type="reaction ID" value="UER00009"/>
</dbReference>
<dbReference type="EMBL" id="LICS01000102">
    <property type="protein sequence ID" value="KRO94362.1"/>
    <property type="molecule type" value="Genomic_DNA"/>
</dbReference>
<gene>
    <name evidence="9" type="primary">hisA</name>
    <name evidence="12" type="ORF">ABS10_06395</name>
</gene>
<dbReference type="Gene3D" id="3.20.20.70">
    <property type="entry name" value="Aldolase class I"/>
    <property type="match status" value="1"/>
</dbReference>
<evidence type="ECO:0000313" key="12">
    <source>
        <dbReference type="EMBL" id="KRO94362.1"/>
    </source>
</evidence>
<dbReference type="InterPro" id="IPR006063">
    <property type="entry name" value="HisA_bact_arch"/>
</dbReference>
<protein>
    <recommendedName>
        <fullName evidence="9 11">1-(5-phosphoribosyl)-5-[(5-phosphoribosylamino)methylideneamino] imidazole-4-carboxamide isomerase</fullName>
        <ecNumber evidence="9 11">5.3.1.16</ecNumber>
    </recommendedName>
    <alternativeName>
        <fullName evidence="9">Phosphoribosylformimino-5-aminoimidazole carboxamide ribotide isomerase</fullName>
    </alternativeName>
</protein>
<evidence type="ECO:0000256" key="11">
    <source>
        <dbReference type="RuleBase" id="RU003658"/>
    </source>
</evidence>
<dbReference type="CDD" id="cd04732">
    <property type="entry name" value="HisA"/>
    <property type="match status" value="1"/>
</dbReference>
<dbReference type="PANTHER" id="PTHR43090:SF2">
    <property type="entry name" value="1-(5-PHOSPHORIBOSYL)-5-[(5-PHOSPHORIBOSYLAMINO)METHYLIDENEAMINO] IMIDAZOLE-4-CARBOXAMIDE ISOMERASE"/>
    <property type="match status" value="1"/>
</dbReference>
<dbReference type="PANTHER" id="PTHR43090">
    <property type="entry name" value="1-(5-PHOSPHORIBOSYL)-5-[(5-PHOSPHORIBOSYLAMINO)METHYLIDENEAMINO] IMIDAZOLE-4-CARBOXAMIDE ISOMERASE"/>
    <property type="match status" value="1"/>
</dbReference>
<dbReference type="FunFam" id="3.20.20.70:FF:000009">
    <property type="entry name" value="1-(5-phosphoribosyl)-5-[(5-phosphoribosylamino)methylideneamino] imidazole-4-carboxamide isomerase"/>
    <property type="match status" value="1"/>
</dbReference>
<dbReference type="InterPro" id="IPR044524">
    <property type="entry name" value="Isoase_HisA-like"/>
</dbReference>
<evidence type="ECO:0000256" key="5">
    <source>
        <dbReference type="ARBA" id="ARBA00022490"/>
    </source>
</evidence>
<sequence>MTILPAIDLKNGNCVRLVQGDFNRLTNYSLDPIKQAKEFLDYGFNYLHIVDLDGAQTGSQDNLPIIKKLASNPQLSLEVGGGIRSIEKASEMLELGVTRIIVGTALFETANFLSELQSNFDPDQIVLGLDFKSIEDQRMIFTHGWQNQSSVSLMEFLYSYSYFTNILATDISLDGAMQGPSLEAYQNIIEAFPSINLIASGGISSMQDIEAVSALGCKEVVVGKAIYEQAISLEELSNAM</sequence>
<dbReference type="Pfam" id="PF00977">
    <property type="entry name" value="His_biosynth"/>
    <property type="match status" value="1"/>
</dbReference>
<comment type="pathway">
    <text evidence="3 9 11">Amino-acid biosynthesis; L-histidine biosynthesis; L-histidine from 5-phospho-alpha-D-ribose 1-diphosphate: step 4/9.</text>
</comment>
<evidence type="ECO:0000256" key="3">
    <source>
        <dbReference type="ARBA" id="ARBA00005133"/>
    </source>
</evidence>